<evidence type="ECO:0000313" key="2">
    <source>
        <dbReference type="Proteomes" id="UP000307440"/>
    </source>
</evidence>
<reference evidence="1 2" key="1">
    <citation type="journal article" date="2019" name="Nat. Ecol. Evol.">
        <title>Megaphylogeny resolves global patterns of mushroom evolution.</title>
        <authorList>
            <person name="Varga T."/>
            <person name="Krizsan K."/>
            <person name="Foldi C."/>
            <person name="Dima B."/>
            <person name="Sanchez-Garcia M."/>
            <person name="Sanchez-Ramirez S."/>
            <person name="Szollosi G.J."/>
            <person name="Szarkandi J.G."/>
            <person name="Papp V."/>
            <person name="Albert L."/>
            <person name="Andreopoulos W."/>
            <person name="Angelini C."/>
            <person name="Antonin V."/>
            <person name="Barry K.W."/>
            <person name="Bougher N.L."/>
            <person name="Buchanan P."/>
            <person name="Buyck B."/>
            <person name="Bense V."/>
            <person name="Catcheside P."/>
            <person name="Chovatia M."/>
            <person name="Cooper J."/>
            <person name="Damon W."/>
            <person name="Desjardin D."/>
            <person name="Finy P."/>
            <person name="Geml J."/>
            <person name="Haridas S."/>
            <person name="Hughes K."/>
            <person name="Justo A."/>
            <person name="Karasinski D."/>
            <person name="Kautmanova I."/>
            <person name="Kiss B."/>
            <person name="Kocsube S."/>
            <person name="Kotiranta H."/>
            <person name="LaButti K.M."/>
            <person name="Lechner B.E."/>
            <person name="Liimatainen K."/>
            <person name="Lipzen A."/>
            <person name="Lukacs Z."/>
            <person name="Mihaltcheva S."/>
            <person name="Morgado L.N."/>
            <person name="Niskanen T."/>
            <person name="Noordeloos M.E."/>
            <person name="Ohm R.A."/>
            <person name="Ortiz-Santana B."/>
            <person name="Ovrebo C."/>
            <person name="Racz N."/>
            <person name="Riley R."/>
            <person name="Savchenko A."/>
            <person name="Shiryaev A."/>
            <person name="Soop K."/>
            <person name="Spirin V."/>
            <person name="Szebenyi C."/>
            <person name="Tomsovsky M."/>
            <person name="Tulloss R.E."/>
            <person name="Uehling J."/>
            <person name="Grigoriev I.V."/>
            <person name="Vagvolgyi C."/>
            <person name="Papp T."/>
            <person name="Martin F.M."/>
            <person name="Miettinen O."/>
            <person name="Hibbett D.S."/>
            <person name="Nagy L.G."/>
        </authorList>
    </citation>
    <scope>NUCLEOTIDE SEQUENCE [LARGE SCALE GENOMIC DNA]</scope>
    <source>
        <strain evidence="1 2">CBS 121175</strain>
    </source>
</reference>
<dbReference type="OrthoDB" id="2818001at2759"/>
<protein>
    <submittedName>
        <fullName evidence="1">Uncharacterized protein</fullName>
    </submittedName>
</protein>
<accession>A0A5C3KL97</accession>
<organism evidence="1 2">
    <name type="scientific">Coprinopsis marcescibilis</name>
    <name type="common">Agaric fungus</name>
    <name type="synonym">Psathyrella marcescibilis</name>
    <dbReference type="NCBI Taxonomy" id="230819"/>
    <lineage>
        <taxon>Eukaryota</taxon>
        <taxon>Fungi</taxon>
        <taxon>Dikarya</taxon>
        <taxon>Basidiomycota</taxon>
        <taxon>Agaricomycotina</taxon>
        <taxon>Agaricomycetes</taxon>
        <taxon>Agaricomycetidae</taxon>
        <taxon>Agaricales</taxon>
        <taxon>Agaricineae</taxon>
        <taxon>Psathyrellaceae</taxon>
        <taxon>Coprinopsis</taxon>
    </lineage>
</organism>
<gene>
    <name evidence="1" type="ORF">FA15DRAFT_646159</name>
</gene>
<dbReference type="Proteomes" id="UP000307440">
    <property type="component" value="Unassembled WGS sequence"/>
</dbReference>
<sequence>MFYFYQGQLRATRDRTTDPANSEWFSPYINTEFTNSGRCATFGRVGYLIGGTSSTNKCASYEMFGLRSYEKNAQLGAELVFRWAGGFWSCGDEEEIWYRKVEGEGPTNCYPVKLWTVPVPVINL</sequence>
<evidence type="ECO:0000313" key="1">
    <source>
        <dbReference type="EMBL" id="TFK21050.1"/>
    </source>
</evidence>
<dbReference type="AlphaFoldDB" id="A0A5C3KL97"/>
<dbReference type="EMBL" id="ML210280">
    <property type="protein sequence ID" value="TFK21050.1"/>
    <property type="molecule type" value="Genomic_DNA"/>
</dbReference>
<keyword evidence="2" id="KW-1185">Reference proteome</keyword>
<proteinExistence type="predicted"/>
<name>A0A5C3KL97_COPMA</name>